<evidence type="ECO:0000256" key="5">
    <source>
        <dbReference type="ARBA" id="ARBA00022670"/>
    </source>
</evidence>
<dbReference type="CDD" id="cd06158">
    <property type="entry name" value="S2P-M50_like_1"/>
    <property type="match status" value="1"/>
</dbReference>
<keyword evidence="9" id="KW-0862">Zinc</keyword>
<dbReference type="OrthoDB" id="9800627at2"/>
<dbReference type="AlphaFoldDB" id="A5G3R6"/>
<dbReference type="GO" id="GO:0008237">
    <property type="term" value="F:metallopeptidase activity"/>
    <property type="evidence" value="ECO:0007669"/>
    <property type="project" value="UniProtKB-KW"/>
</dbReference>
<keyword evidence="10 13" id="KW-1133">Transmembrane helix</keyword>
<feature type="transmembrane region" description="Helical" evidence="13">
    <location>
        <begin position="178"/>
        <end position="198"/>
    </location>
</feature>
<evidence type="ECO:0000256" key="6">
    <source>
        <dbReference type="ARBA" id="ARBA00022692"/>
    </source>
</evidence>
<dbReference type="HOGENOM" id="CLU_086979_1_1_7"/>
<keyword evidence="4" id="KW-1003">Cell membrane</keyword>
<evidence type="ECO:0000256" key="1">
    <source>
        <dbReference type="ARBA" id="ARBA00001947"/>
    </source>
</evidence>
<evidence type="ECO:0000256" key="2">
    <source>
        <dbReference type="ARBA" id="ARBA00004651"/>
    </source>
</evidence>
<dbReference type="RefSeq" id="WP_011939130.1">
    <property type="nucleotide sequence ID" value="NC_009483.1"/>
</dbReference>
<keyword evidence="12 13" id="KW-0472">Membrane</keyword>
<organism evidence="15 16">
    <name type="scientific">Geotalea uraniireducens (strain Rf4)</name>
    <name type="common">Geobacter uraniireducens</name>
    <dbReference type="NCBI Taxonomy" id="351605"/>
    <lineage>
        <taxon>Bacteria</taxon>
        <taxon>Pseudomonadati</taxon>
        <taxon>Thermodesulfobacteriota</taxon>
        <taxon>Desulfuromonadia</taxon>
        <taxon>Geobacterales</taxon>
        <taxon>Geobacteraceae</taxon>
        <taxon>Geotalea</taxon>
    </lineage>
</organism>
<name>A5G3R6_GEOUR</name>
<evidence type="ECO:0000256" key="9">
    <source>
        <dbReference type="ARBA" id="ARBA00022833"/>
    </source>
</evidence>
<accession>A5G3R6</accession>
<feature type="domain" description="Peptidase M50" evidence="14">
    <location>
        <begin position="16"/>
        <end position="189"/>
    </location>
</feature>
<evidence type="ECO:0000256" key="12">
    <source>
        <dbReference type="ARBA" id="ARBA00023136"/>
    </source>
</evidence>
<dbReference type="Pfam" id="PF02163">
    <property type="entry name" value="Peptidase_M50"/>
    <property type="match status" value="1"/>
</dbReference>
<sequence>MEQFFLKLSIMLVPALMAITCHEVSHGFVADKFGDNTARYMGRLTLNPLKHLDIFGTLMIFIVGIGWAKPVPVNFNNLRHPKRDMIWVAAAGPITNFILAAVSAMALRGIAAVSVNGAAVPLFQVFVEPIALMLAFSVYINLLLAIFNLIPVPPLDGGRVAVGLLPYRQSVAYSRIEPFGMIIIIVLVFFTDIFSYVISPILSMGVHFLAGPQSSLVFSVTRLMMR</sequence>
<keyword evidence="16" id="KW-1185">Reference proteome</keyword>
<keyword evidence="5" id="KW-0645">Protease</keyword>
<feature type="transmembrane region" description="Helical" evidence="13">
    <location>
        <begin position="85"/>
        <end position="110"/>
    </location>
</feature>
<dbReference type="EMBL" id="CP000698">
    <property type="protein sequence ID" value="ABQ26434.1"/>
    <property type="molecule type" value="Genomic_DNA"/>
</dbReference>
<keyword evidence="7" id="KW-0479">Metal-binding</keyword>
<dbReference type="InterPro" id="IPR052348">
    <property type="entry name" value="Metallopeptidase_M50B"/>
</dbReference>
<comment type="cofactor">
    <cofactor evidence="1">
        <name>Zn(2+)</name>
        <dbReference type="ChEBI" id="CHEBI:29105"/>
    </cofactor>
</comment>
<feature type="transmembrane region" description="Helical" evidence="13">
    <location>
        <begin position="130"/>
        <end position="150"/>
    </location>
</feature>
<evidence type="ECO:0000256" key="10">
    <source>
        <dbReference type="ARBA" id="ARBA00022989"/>
    </source>
</evidence>
<feature type="transmembrane region" description="Helical" evidence="13">
    <location>
        <begin position="54"/>
        <end position="73"/>
    </location>
</feature>
<dbReference type="PANTHER" id="PTHR35864">
    <property type="entry name" value="ZINC METALLOPROTEASE MJ0611-RELATED"/>
    <property type="match status" value="1"/>
</dbReference>
<comment type="subcellular location">
    <subcellularLocation>
        <location evidence="2">Cell membrane</location>
        <topology evidence="2">Multi-pass membrane protein</topology>
    </subcellularLocation>
</comment>
<dbReference type="Proteomes" id="UP000006695">
    <property type="component" value="Chromosome"/>
</dbReference>
<evidence type="ECO:0000259" key="14">
    <source>
        <dbReference type="Pfam" id="PF02163"/>
    </source>
</evidence>
<evidence type="ECO:0000256" key="7">
    <source>
        <dbReference type="ARBA" id="ARBA00022723"/>
    </source>
</evidence>
<proteinExistence type="inferred from homology"/>
<dbReference type="InterPro" id="IPR044537">
    <property type="entry name" value="Rip2-like"/>
</dbReference>
<dbReference type="GO" id="GO:0006508">
    <property type="term" value="P:proteolysis"/>
    <property type="evidence" value="ECO:0007669"/>
    <property type="project" value="UniProtKB-KW"/>
</dbReference>
<dbReference type="GO" id="GO:0046872">
    <property type="term" value="F:metal ion binding"/>
    <property type="evidence" value="ECO:0007669"/>
    <property type="project" value="UniProtKB-KW"/>
</dbReference>
<dbReference type="InterPro" id="IPR008915">
    <property type="entry name" value="Peptidase_M50"/>
</dbReference>
<keyword evidence="11" id="KW-0482">Metalloprotease</keyword>
<evidence type="ECO:0000256" key="3">
    <source>
        <dbReference type="ARBA" id="ARBA00007931"/>
    </source>
</evidence>
<dbReference type="GO" id="GO:0005886">
    <property type="term" value="C:plasma membrane"/>
    <property type="evidence" value="ECO:0007669"/>
    <property type="project" value="UniProtKB-SubCell"/>
</dbReference>
<keyword evidence="8" id="KW-0378">Hydrolase</keyword>
<dbReference type="STRING" id="351605.Gura_2251"/>
<dbReference type="KEGG" id="gur:Gura_2251"/>
<reference evidence="15 16" key="1">
    <citation type="submission" date="2007-05" db="EMBL/GenBank/DDBJ databases">
        <title>Complete sequence of Geobacter uraniireducens Rf4.</title>
        <authorList>
            <consortium name="US DOE Joint Genome Institute"/>
            <person name="Copeland A."/>
            <person name="Lucas S."/>
            <person name="Lapidus A."/>
            <person name="Barry K."/>
            <person name="Detter J.C."/>
            <person name="Glavina del Rio T."/>
            <person name="Hammon N."/>
            <person name="Israni S."/>
            <person name="Dalin E."/>
            <person name="Tice H."/>
            <person name="Pitluck S."/>
            <person name="Chertkov O."/>
            <person name="Brettin T."/>
            <person name="Bruce D."/>
            <person name="Han C."/>
            <person name="Schmutz J."/>
            <person name="Larimer F."/>
            <person name="Land M."/>
            <person name="Hauser L."/>
            <person name="Kyrpides N."/>
            <person name="Mikhailova N."/>
            <person name="Shelobolina E."/>
            <person name="Aklujkar M."/>
            <person name="Lovley D."/>
            <person name="Richardson P."/>
        </authorList>
    </citation>
    <scope>NUCLEOTIDE SEQUENCE [LARGE SCALE GENOMIC DNA]</scope>
    <source>
        <strain evidence="16">ATCC BAA-1134 / JCM 13001 / Rf4</strain>
    </source>
</reference>
<evidence type="ECO:0000256" key="13">
    <source>
        <dbReference type="SAM" id="Phobius"/>
    </source>
</evidence>
<evidence type="ECO:0000256" key="8">
    <source>
        <dbReference type="ARBA" id="ARBA00022801"/>
    </source>
</evidence>
<comment type="similarity">
    <text evidence="3">Belongs to the peptidase M50B family.</text>
</comment>
<protein>
    <submittedName>
        <fullName evidence="15">Peptidase M50</fullName>
    </submittedName>
</protein>
<dbReference type="PANTHER" id="PTHR35864:SF1">
    <property type="entry name" value="ZINC METALLOPROTEASE YWHC-RELATED"/>
    <property type="match status" value="1"/>
</dbReference>
<evidence type="ECO:0000313" key="15">
    <source>
        <dbReference type="EMBL" id="ABQ26434.1"/>
    </source>
</evidence>
<keyword evidence="6 13" id="KW-0812">Transmembrane</keyword>
<evidence type="ECO:0000256" key="11">
    <source>
        <dbReference type="ARBA" id="ARBA00023049"/>
    </source>
</evidence>
<evidence type="ECO:0000256" key="4">
    <source>
        <dbReference type="ARBA" id="ARBA00022475"/>
    </source>
</evidence>
<evidence type="ECO:0000313" key="16">
    <source>
        <dbReference type="Proteomes" id="UP000006695"/>
    </source>
</evidence>
<gene>
    <name evidence="15" type="ordered locus">Gura_2251</name>
</gene>